<organism evidence="1 2">
    <name type="scientific">Microbacterium testaceum</name>
    <name type="common">Aureobacterium testaceum</name>
    <name type="synonym">Brevibacterium testaceum</name>
    <dbReference type="NCBI Taxonomy" id="2033"/>
    <lineage>
        <taxon>Bacteria</taxon>
        <taxon>Bacillati</taxon>
        <taxon>Actinomycetota</taxon>
        <taxon>Actinomycetes</taxon>
        <taxon>Micrococcales</taxon>
        <taxon>Microbacteriaceae</taxon>
        <taxon>Microbacterium</taxon>
    </lineage>
</organism>
<evidence type="ECO:0000313" key="2">
    <source>
        <dbReference type="Proteomes" id="UP000319525"/>
    </source>
</evidence>
<sequence>MLSSRPPERFGTLKQDATIINPPPETVCPRKTGRTLGKMRQVSYAGGRFVTTDEVADALLHLVVGIAATGVPQRVEVPIVVEGDGGGQGTAWMTVGPSPAMLSVPLAWVGEVPDFSDQVTMMRMQASYPRTAITIAPSSPETWDPAPVTSWDDEDYYGL</sequence>
<comment type="caution">
    <text evidence="1">The sequence shown here is derived from an EMBL/GenBank/DDBJ whole genome shotgun (WGS) entry which is preliminary data.</text>
</comment>
<dbReference type="AlphaFoldDB" id="A0A4Y3QJ88"/>
<name>A0A4Y3QJ88_MICTE</name>
<proteinExistence type="predicted"/>
<protein>
    <submittedName>
        <fullName evidence="1">Uncharacterized protein</fullName>
    </submittedName>
</protein>
<reference evidence="1 2" key="1">
    <citation type="submission" date="2019-06" db="EMBL/GenBank/DDBJ databases">
        <title>Whole genome shotgun sequence of Microbacterium testaceum NBRC 12675.</title>
        <authorList>
            <person name="Hosoyama A."/>
            <person name="Uohara A."/>
            <person name="Ohji S."/>
            <person name="Ichikawa N."/>
        </authorList>
    </citation>
    <scope>NUCLEOTIDE SEQUENCE [LARGE SCALE GENOMIC DNA]</scope>
    <source>
        <strain evidence="1 2">NBRC 12675</strain>
    </source>
</reference>
<gene>
    <name evidence="1" type="ORF">MTE01_06780</name>
</gene>
<dbReference type="Proteomes" id="UP000319525">
    <property type="component" value="Unassembled WGS sequence"/>
</dbReference>
<dbReference type="EMBL" id="BJML01000001">
    <property type="protein sequence ID" value="GEB44733.1"/>
    <property type="molecule type" value="Genomic_DNA"/>
</dbReference>
<evidence type="ECO:0000313" key="1">
    <source>
        <dbReference type="EMBL" id="GEB44733.1"/>
    </source>
</evidence>
<accession>A0A4Y3QJ88</accession>